<evidence type="ECO:0000256" key="5">
    <source>
        <dbReference type="ARBA" id="ARBA00023002"/>
    </source>
</evidence>
<dbReference type="SUPFAM" id="SSF52518">
    <property type="entry name" value="Thiamin diphosphate-binding fold (THDP-binding)"/>
    <property type="match status" value="2"/>
</dbReference>
<protein>
    <recommendedName>
        <fullName evidence="4">oxoglutarate dehydrogenase (succinyl-transferring)</fullName>
        <ecNumber evidence="4">1.2.4.2</ecNumber>
    </recommendedName>
</protein>
<keyword evidence="5 8" id="KW-0560">Oxidoreductase</keyword>
<dbReference type="CDD" id="cd02016">
    <property type="entry name" value="TPP_E1_OGDC_like"/>
    <property type="match status" value="1"/>
</dbReference>
<dbReference type="Pfam" id="PF00676">
    <property type="entry name" value="E1_dh"/>
    <property type="match status" value="1"/>
</dbReference>
<dbReference type="GO" id="GO:0004591">
    <property type="term" value="F:oxoglutarate dehydrogenase (succinyl-transferring) activity"/>
    <property type="evidence" value="ECO:0007669"/>
    <property type="project" value="UniProtKB-EC"/>
</dbReference>
<accession>A0ABM8Z1E2</accession>
<keyword evidence="9" id="KW-1185">Reference proteome</keyword>
<evidence type="ECO:0000256" key="2">
    <source>
        <dbReference type="ARBA" id="ARBA00003906"/>
    </source>
</evidence>
<evidence type="ECO:0000313" key="9">
    <source>
        <dbReference type="Proteomes" id="UP000839052"/>
    </source>
</evidence>
<dbReference type="Pfam" id="PF16078">
    <property type="entry name" value="2-oxogl_dehyd_N"/>
    <property type="match status" value="1"/>
</dbReference>
<dbReference type="NCBIfam" id="NF008907">
    <property type="entry name" value="PRK12270.1"/>
    <property type="match status" value="1"/>
</dbReference>
<dbReference type="Gene3D" id="1.10.287.1150">
    <property type="entry name" value="TPP helical domain"/>
    <property type="match status" value="1"/>
</dbReference>
<name>A0ABM8Z1E2_9PROT</name>
<dbReference type="Gene3D" id="3.40.50.11610">
    <property type="entry name" value="Multifunctional 2-oxoglutarate metabolism enzyme, C-terminal domain"/>
    <property type="match status" value="1"/>
</dbReference>
<dbReference type="EC" id="1.2.4.2" evidence="4"/>
<comment type="cofactor">
    <cofactor evidence="1">
        <name>thiamine diphosphate</name>
        <dbReference type="ChEBI" id="CHEBI:58937"/>
    </cofactor>
</comment>
<dbReference type="PANTHER" id="PTHR23152:SF4">
    <property type="entry name" value="2-OXOADIPATE DEHYDROGENASE COMPLEX COMPONENT E1"/>
    <property type="match status" value="1"/>
</dbReference>
<keyword evidence="6" id="KW-0786">Thiamine pyrophosphate</keyword>
<dbReference type="InterPro" id="IPR029061">
    <property type="entry name" value="THDP-binding"/>
</dbReference>
<organism evidence="8 9">
    <name type="scientific">Candidatus Nitrotoga arctica</name>
    <dbReference type="NCBI Taxonomy" id="453162"/>
    <lineage>
        <taxon>Bacteria</taxon>
        <taxon>Pseudomonadati</taxon>
        <taxon>Pseudomonadota</taxon>
        <taxon>Betaproteobacteria</taxon>
        <taxon>Nitrosomonadales</taxon>
        <taxon>Gallionellaceae</taxon>
        <taxon>Candidatus Nitrotoga</taxon>
    </lineage>
</organism>
<evidence type="ECO:0000256" key="1">
    <source>
        <dbReference type="ARBA" id="ARBA00001964"/>
    </source>
</evidence>
<dbReference type="Gene3D" id="3.40.50.12470">
    <property type="match status" value="1"/>
</dbReference>
<evidence type="ECO:0000256" key="3">
    <source>
        <dbReference type="ARBA" id="ARBA00006936"/>
    </source>
</evidence>
<proteinExistence type="inferred from homology"/>
<dbReference type="PIRSF" id="PIRSF000157">
    <property type="entry name" value="Oxoglu_dh_E1"/>
    <property type="match status" value="1"/>
</dbReference>
<feature type="domain" description="Transketolase-like pyrimidine-binding" evidence="7">
    <location>
        <begin position="594"/>
        <end position="791"/>
    </location>
</feature>
<dbReference type="Pfam" id="PF16870">
    <property type="entry name" value="OxoGdeHyase_C"/>
    <property type="match status" value="1"/>
</dbReference>
<dbReference type="SMART" id="SM00861">
    <property type="entry name" value="Transket_pyr"/>
    <property type="match status" value="1"/>
</dbReference>
<dbReference type="Proteomes" id="UP000839052">
    <property type="component" value="Chromosome"/>
</dbReference>
<dbReference type="InterPro" id="IPR042179">
    <property type="entry name" value="KGD_C_sf"/>
</dbReference>
<dbReference type="RefSeq" id="WP_239797398.1">
    <property type="nucleotide sequence ID" value="NZ_OU912926.1"/>
</dbReference>
<dbReference type="Gene3D" id="3.40.50.970">
    <property type="match status" value="1"/>
</dbReference>
<dbReference type="PANTHER" id="PTHR23152">
    <property type="entry name" value="2-OXOGLUTARATE DEHYDROGENASE"/>
    <property type="match status" value="1"/>
</dbReference>
<dbReference type="InterPro" id="IPR001017">
    <property type="entry name" value="DH_E1"/>
</dbReference>
<sequence length="962" mass="107678">MTSVMQTMLGNSMLFGANAPYIEGLYEAYLTDPALVSDGWRAYFDVLQKMPSAVLQDLAHSPVVRAFAALPLTGAQGATQDAEMARKQVAVLRLINAHRFLGVYCASLDPLNRHLKPEVPELDPAFYGLTEADRDITFETGSLVGSPRMMLREILQLVRQTYCGSIGSEYMYINDVVQKRWIQNRLESVRGQSHYSADMQHRILERLTAAETLERYLHTKYVGQKRFSLEGGESLIPMLEHLLQRAGTQGVRETVIGMAHRGRLNVVVNTLGKLPRDLFAEFEGKHSEQLTSGDVKYHQGFSSDISTPGGAMHLALAFNPSHLEIVNPVVEGSVRARQHRRGDKEGREVMPVLLHGDAAFAGQGVIMETFSLSQTRGYHTGGTVHIIINNQIGFTTSDKRDARSSAHCTDVAKMIEAPIFHVNGDDPEAVLLIAEIALDYRMTFKRDVVIDMVCFRKLGHNEQDEPMVTQPFMYRYINQHPGTRALYAKRLLEQNVMAEGEPEAMIAAYRRAMDEGINPIQPVLNDFNKEHAVNWSKFRSGVPWNVAVTTAVPREQLQKLAERLTDVPTDFKLQSRVEKIIADRRAMGNGELALDWGMAENMAYASLVAEGIPVRLSGEDSARGTFFHRHAVLHDQNRVQWDKGYHIPLQNIAPDQADFIVIDSILSEEAVLAFEYGYASAEPNSLVIWEGQFGDFANGAQVVIDQFISSGEAKWGRMCGLVMFLPHGYEGQGPEHSSGRIERYLQLCADYNIQVCIPSTPAQLFHLLRRQMLRPIRKPLIVFTPKSMLRSKDASSPLNELAQGSFQPVIGEVDALEAAKVRRIIVCSGKIYYELKAARHERGIQNTLLKSLSPEEVAIIRLEQLYPFPHSAFEAQIASYPNATELLWCQEEPGNQGAWHRIQHYLLRHLRDGMRLAYALRSSSASPAAGYLAVHNEQQKAVIDAAFRCDLDIKSGARQHAN</sequence>
<evidence type="ECO:0000259" key="7">
    <source>
        <dbReference type="SMART" id="SM00861"/>
    </source>
</evidence>
<dbReference type="InterPro" id="IPR011603">
    <property type="entry name" value="2oxoglutarate_DH_E1"/>
</dbReference>
<dbReference type="InterPro" id="IPR032106">
    <property type="entry name" value="2-oxogl_dehyd_N"/>
</dbReference>
<dbReference type="InterPro" id="IPR005475">
    <property type="entry name" value="Transketolase-like_Pyr-bd"/>
</dbReference>
<gene>
    <name evidence="8" type="primary">sucA</name>
    <name evidence="8" type="ORF">NTG6680_2396</name>
</gene>
<dbReference type="Pfam" id="PF02779">
    <property type="entry name" value="Transket_pyr"/>
    <property type="match status" value="1"/>
</dbReference>
<evidence type="ECO:0000256" key="4">
    <source>
        <dbReference type="ARBA" id="ARBA00012280"/>
    </source>
</evidence>
<comment type="function">
    <text evidence="2">E1 component of the 2-oxoglutarate dehydrogenase (OGDH) complex which catalyzes the decarboxylation of 2-oxoglutarate, the first step in the conversion of 2-oxoglutarate to succinyl-CoA and CO(2).</text>
</comment>
<comment type="similarity">
    <text evidence="3">Belongs to the alpha-ketoglutarate dehydrogenase family.</text>
</comment>
<evidence type="ECO:0000256" key="6">
    <source>
        <dbReference type="ARBA" id="ARBA00023052"/>
    </source>
</evidence>
<dbReference type="EMBL" id="OU912926">
    <property type="protein sequence ID" value="CAG9933645.1"/>
    <property type="molecule type" value="Genomic_DNA"/>
</dbReference>
<dbReference type="InterPro" id="IPR031717">
    <property type="entry name" value="ODO-1/KGD_C"/>
</dbReference>
<reference evidence="8 9" key="1">
    <citation type="submission" date="2021-10" db="EMBL/GenBank/DDBJ databases">
        <authorList>
            <person name="Koch H."/>
        </authorList>
    </citation>
    <scope>NUCLEOTIDE SEQUENCE [LARGE SCALE GENOMIC DNA]</scope>
    <source>
        <strain evidence="8">6680</strain>
    </source>
</reference>
<evidence type="ECO:0000313" key="8">
    <source>
        <dbReference type="EMBL" id="CAG9933645.1"/>
    </source>
</evidence>
<dbReference type="NCBIfam" id="TIGR00239">
    <property type="entry name" value="2oxo_dh_E1"/>
    <property type="match status" value="1"/>
</dbReference>
<dbReference type="NCBIfam" id="NF006914">
    <property type="entry name" value="PRK09404.1"/>
    <property type="match status" value="1"/>
</dbReference>